<dbReference type="Pfam" id="PF00581">
    <property type="entry name" value="Rhodanese"/>
    <property type="match status" value="1"/>
</dbReference>
<evidence type="ECO:0000256" key="1">
    <source>
        <dbReference type="ARBA" id="ARBA00023266"/>
    </source>
</evidence>
<evidence type="ECO:0000313" key="4">
    <source>
        <dbReference type="Proteomes" id="UP000507470"/>
    </source>
</evidence>
<dbReference type="Gene3D" id="3.40.250.10">
    <property type="entry name" value="Rhodanese-like domain"/>
    <property type="match status" value="1"/>
</dbReference>
<dbReference type="SMART" id="SM00450">
    <property type="entry name" value="RHOD"/>
    <property type="match status" value="1"/>
</dbReference>
<dbReference type="InterPro" id="IPR017582">
    <property type="entry name" value="SelU"/>
</dbReference>
<dbReference type="PANTHER" id="PTHR30401">
    <property type="entry name" value="TRNA 2-SELENOURIDINE SYNTHASE"/>
    <property type="match status" value="1"/>
</dbReference>
<organism evidence="3 4">
    <name type="scientific">Mytilus coruscus</name>
    <name type="common">Sea mussel</name>
    <dbReference type="NCBI Taxonomy" id="42192"/>
    <lineage>
        <taxon>Eukaryota</taxon>
        <taxon>Metazoa</taxon>
        <taxon>Spiralia</taxon>
        <taxon>Lophotrochozoa</taxon>
        <taxon>Mollusca</taxon>
        <taxon>Bivalvia</taxon>
        <taxon>Autobranchia</taxon>
        <taxon>Pteriomorphia</taxon>
        <taxon>Mytilida</taxon>
        <taxon>Mytiloidea</taxon>
        <taxon>Mytilidae</taxon>
        <taxon>Mytilinae</taxon>
        <taxon>Mytilus</taxon>
    </lineage>
</organism>
<dbReference type="EC" id="2.9.1.3" evidence="3"/>
<dbReference type="PANTHER" id="PTHR30401:SF0">
    <property type="entry name" value="TRNA 2-SELENOURIDINE SYNTHASE"/>
    <property type="match status" value="1"/>
</dbReference>
<evidence type="ECO:0000313" key="3">
    <source>
        <dbReference type="EMBL" id="CAC5420187.1"/>
    </source>
</evidence>
<protein>
    <submittedName>
        <fullName evidence="3">SelU</fullName>
        <ecNumber evidence="3">2.9.1.3</ecNumber>
    </submittedName>
</protein>
<dbReference type="InterPro" id="IPR001763">
    <property type="entry name" value="Rhodanese-like_dom"/>
</dbReference>
<dbReference type="NCBIfam" id="NF008750">
    <property type="entry name" value="PRK11784.1-2"/>
    <property type="match status" value="1"/>
</dbReference>
<keyword evidence="1" id="KW-0711">Selenium</keyword>
<name>A0A6J8EIQ7_MYTCO</name>
<feature type="domain" description="Rhodanese" evidence="2">
    <location>
        <begin position="42"/>
        <end position="163"/>
    </location>
</feature>
<dbReference type="PROSITE" id="PS50206">
    <property type="entry name" value="RHODANESE_3"/>
    <property type="match status" value="1"/>
</dbReference>
<proteinExistence type="predicted"/>
<reference evidence="3 4" key="1">
    <citation type="submission" date="2020-06" db="EMBL/GenBank/DDBJ databases">
        <authorList>
            <person name="Li R."/>
            <person name="Bekaert M."/>
        </authorList>
    </citation>
    <scope>NUCLEOTIDE SEQUENCE [LARGE SCALE GENOMIC DNA]</scope>
    <source>
        <strain evidence="4">wild</strain>
    </source>
</reference>
<dbReference type="NCBIfam" id="NF008752">
    <property type="entry name" value="PRK11784.1-4"/>
    <property type="match status" value="1"/>
</dbReference>
<dbReference type="SUPFAM" id="SSF52821">
    <property type="entry name" value="Rhodanese/Cell cycle control phosphatase"/>
    <property type="match status" value="1"/>
</dbReference>
<keyword evidence="4" id="KW-1185">Reference proteome</keyword>
<dbReference type="AlphaFoldDB" id="A0A6J8EIQ7"/>
<dbReference type="SUPFAM" id="SSF52540">
    <property type="entry name" value="P-loop containing nucleoside triphosphate hydrolases"/>
    <property type="match status" value="1"/>
</dbReference>
<evidence type="ECO:0000259" key="2">
    <source>
        <dbReference type="PROSITE" id="PS50206"/>
    </source>
</evidence>
<dbReference type="Pfam" id="PF26341">
    <property type="entry name" value="AAA_SelU"/>
    <property type="match status" value="1"/>
</dbReference>
<dbReference type="InterPro" id="IPR036873">
    <property type="entry name" value="Rhodanese-like_dom_sf"/>
</dbReference>
<dbReference type="GO" id="GO:0043828">
    <property type="term" value="F:tRNA 2-selenouridine synthase activity"/>
    <property type="evidence" value="ECO:0007669"/>
    <property type="project" value="UniProtKB-EC"/>
</dbReference>
<accession>A0A6J8EIQ7</accession>
<keyword evidence="3" id="KW-0808">Transferase</keyword>
<dbReference type="OrthoDB" id="566238at2759"/>
<dbReference type="NCBIfam" id="TIGR03167">
    <property type="entry name" value="tRNA_sel_U_synt"/>
    <property type="match status" value="1"/>
</dbReference>
<dbReference type="InterPro" id="IPR027417">
    <property type="entry name" value="P-loop_NTPase"/>
</dbReference>
<gene>
    <name evidence="3" type="ORF">MCOR_52438</name>
</gene>
<sequence>MSLRRFIGTYTCNNRVFSNRHLQTLRTVKKASKVTVTTDPYHPEATDVIDVRTPDEFKLDHIPNAINLPVLNNSQRDEVGKLYSTDQFRARKVGAKLVVSNISEILDAHISDKNKDYTPLVYCWRGGQRSRSLATILSEIGFDVFLLEGGYKTYRNRVKDDLKILPDKFIYRVITGLTGSGKTQILCKLAEHGQQVLDLEGLAKHKGSMLGQYPNEDQPSQKYFTTLLVEKLMSFDPSKTVYMESESRRIGKCFIPEVLFSSLCHAQRICVHLPMDERVKHIIRDYPYMIEDVETLHKILEYLKRFCGTKNVEKWKMLVDKQDWEAFVECLLQHHYDPTYTKSQTKNQLTEDVIDIELCNLSEESLQSLVNNIITVK</sequence>
<dbReference type="GO" id="GO:0002098">
    <property type="term" value="P:tRNA wobble uridine modification"/>
    <property type="evidence" value="ECO:0007669"/>
    <property type="project" value="InterPro"/>
</dbReference>
<dbReference type="InterPro" id="IPR058840">
    <property type="entry name" value="AAA_SelU"/>
</dbReference>
<dbReference type="EMBL" id="CACVKT020009075">
    <property type="protein sequence ID" value="CAC5420187.1"/>
    <property type="molecule type" value="Genomic_DNA"/>
</dbReference>
<dbReference type="Proteomes" id="UP000507470">
    <property type="component" value="Unassembled WGS sequence"/>
</dbReference>